<evidence type="ECO:0000256" key="5">
    <source>
        <dbReference type="ARBA" id="ARBA00029447"/>
    </source>
</evidence>
<evidence type="ECO:0000313" key="10">
    <source>
        <dbReference type="EMBL" id="ARU63074.1"/>
    </source>
</evidence>
<comment type="subcellular location">
    <subcellularLocation>
        <location evidence="1">Cell membrane</location>
    </subcellularLocation>
</comment>
<dbReference type="Gene3D" id="6.10.340.10">
    <property type="match status" value="1"/>
</dbReference>
<keyword evidence="7" id="KW-1133">Transmembrane helix</keyword>
<evidence type="ECO:0000259" key="9">
    <source>
        <dbReference type="PROSITE" id="PS50885"/>
    </source>
</evidence>
<dbReference type="PANTHER" id="PTHR32089">
    <property type="entry name" value="METHYL-ACCEPTING CHEMOTAXIS PROTEIN MCPB"/>
    <property type="match status" value="1"/>
</dbReference>
<comment type="similarity">
    <text evidence="5">Belongs to the methyl-accepting chemotaxis (MCP) protein family.</text>
</comment>
<dbReference type="OrthoDB" id="2379189at2"/>
<accession>A0A1Y0IUS2</accession>
<dbReference type="PROSITE" id="PS50885">
    <property type="entry name" value="HAMP"/>
    <property type="match status" value="1"/>
</dbReference>
<dbReference type="KEGG" id="tum:CBW65_20410"/>
<evidence type="ECO:0000256" key="4">
    <source>
        <dbReference type="ARBA" id="ARBA00023224"/>
    </source>
</evidence>
<dbReference type="EMBL" id="CP021434">
    <property type="protein sequence ID" value="ARU63074.1"/>
    <property type="molecule type" value="Genomic_DNA"/>
</dbReference>
<sequence length="564" mass="61193">MKLSKLIKGMCAIVLILSLVNAASLFWLYVSYQAELKMVDRKFEFKQLGVELMEASDRLTNEARAYVQFGETAHKDAYLREANTVKTGQKVMGRLVEMGAPQGELDLIKQVLQAQETLGTREETALRLADEQKFDGARAALFGEEYEREKQQISDTLLTFETKMNERSAEEAYVASRKTANILNWINVVVGLTLVAAVATGYMLNRRITKPLQEVMEAAEKIAAGDLRIEEIHVQHDDEVGVTAKAVNTMAASLRQIIRQANDTTIQVAASSQQLLVHAERTSQSTEQIAAAIQEVASGAETQMRGAEDSLASMEEMAEGIKRIAETTGVVAEASQITEQEAVHGNESIQKAVRQMDTIHAETSNVGVVIQQLNEHSQQIGKIVEVITDIASQTNLLSLNAAIEAARAGEHGKGFAVVATEVRKLAEQSQQSAGQIAKLIEHIRTDTARAVQAMEKGSSEVQAGICIVDEAGEAFQKILSAAQHVADQVADISSASEEMSAGSVQVTTTVEELTRIARQSAASSNNVAASSQEQLALIQEITTSMAVLTDVSQDLHDTIGQFKI</sequence>
<keyword evidence="4 6" id="KW-0807">Transducer</keyword>
<dbReference type="CDD" id="cd06225">
    <property type="entry name" value="HAMP"/>
    <property type="match status" value="1"/>
</dbReference>
<dbReference type="PANTHER" id="PTHR32089:SF112">
    <property type="entry name" value="LYSOZYME-LIKE PROTEIN-RELATED"/>
    <property type="match status" value="1"/>
</dbReference>
<dbReference type="InterPro" id="IPR004090">
    <property type="entry name" value="Chemotax_Me-accpt_rcpt"/>
</dbReference>
<dbReference type="InterPro" id="IPR004089">
    <property type="entry name" value="MCPsignal_dom"/>
</dbReference>
<evidence type="ECO:0000256" key="7">
    <source>
        <dbReference type="SAM" id="Phobius"/>
    </source>
</evidence>
<keyword evidence="11" id="KW-1185">Reference proteome</keyword>
<dbReference type="Pfam" id="PF00015">
    <property type="entry name" value="MCPsignal"/>
    <property type="match status" value="1"/>
</dbReference>
<evidence type="ECO:0000256" key="3">
    <source>
        <dbReference type="ARBA" id="ARBA00023136"/>
    </source>
</evidence>
<evidence type="ECO:0000256" key="6">
    <source>
        <dbReference type="PROSITE-ProRule" id="PRU00284"/>
    </source>
</evidence>
<dbReference type="SUPFAM" id="SSF58104">
    <property type="entry name" value="Methyl-accepting chemotaxis protein (MCP) signaling domain"/>
    <property type="match status" value="1"/>
</dbReference>
<protein>
    <recommendedName>
        <fullName evidence="12">Methyl-accepting chemotaxis protein</fullName>
    </recommendedName>
</protein>
<name>A0A1Y0IUS2_9BACL</name>
<dbReference type="SMART" id="SM00283">
    <property type="entry name" value="MA"/>
    <property type="match status" value="1"/>
</dbReference>
<feature type="transmembrane region" description="Helical" evidence="7">
    <location>
        <begin position="6"/>
        <end position="32"/>
    </location>
</feature>
<dbReference type="InterPro" id="IPR003660">
    <property type="entry name" value="HAMP_dom"/>
</dbReference>
<dbReference type="PRINTS" id="PR00260">
    <property type="entry name" value="CHEMTRNSDUCR"/>
</dbReference>
<dbReference type="AlphaFoldDB" id="A0A1Y0IUS2"/>
<dbReference type="CDD" id="cd11386">
    <property type="entry name" value="MCP_signal"/>
    <property type="match status" value="1"/>
</dbReference>
<reference evidence="11" key="1">
    <citation type="submission" date="2017-05" db="EMBL/GenBank/DDBJ databases">
        <authorList>
            <person name="Sung H."/>
        </authorList>
    </citation>
    <scope>NUCLEOTIDE SEQUENCE [LARGE SCALE GENOMIC DNA]</scope>
    <source>
        <strain evidence="11">AR23208</strain>
    </source>
</reference>
<dbReference type="GO" id="GO:0004888">
    <property type="term" value="F:transmembrane signaling receptor activity"/>
    <property type="evidence" value="ECO:0007669"/>
    <property type="project" value="InterPro"/>
</dbReference>
<dbReference type="GO" id="GO:0005886">
    <property type="term" value="C:plasma membrane"/>
    <property type="evidence" value="ECO:0007669"/>
    <property type="project" value="UniProtKB-SubCell"/>
</dbReference>
<keyword evidence="7" id="KW-0812">Transmembrane</keyword>
<evidence type="ECO:0000256" key="2">
    <source>
        <dbReference type="ARBA" id="ARBA00022475"/>
    </source>
</evidence>
<evidence type="ECO:0008006" key="12">
    <source>
        <dbReference type="Google" id="ProtNLM"/>
    </source>
</evidence>
<dbReference type="GO" id="GO:0007165">
    <property type="term" value="P:signal transduction"/>
    <property type="evidence" value="ECO:0007669"/>
    <property type="project" value="UniProtKB-KW"/>
</dbReference>
<dbReference type="Pfam" id="PF00672">
    <property type="entry name" value="HAMP"/>
    <property type="match status" value="1"/>
</dbReference>
<gene>
    <name evidence="10" type="ORF">CBW65_20410</name>
</gene>
<dbReference type="Proteomes" id="UP000195437">
    <property type="component" value="Chromosome"/>
</dbReference>
<dbReference type="FunFam" id="1.10.287.950:FF:000001">
    <property type="entry name" value="Methyl-accepting chemotaxis sensory transducer"/>
    <property type="match status" value="1"/>
</dbReference>
<organism evidence="10 11">
    <name type="scientific">Tumebacillus avium</name>
    <dbReference type="NCBI Taxonomy" id="1903704"/>
    <lineage>
        <taxon>Bacteria</taxon>
        <taxon>Bacillati</taxon>
        <taxon>Bacillota</taxon>
        <taxon>Bacilli</taxon>
        <taxon>Bacillales</taxon>
        <taxon>Alicyclobacillaceae</taxon>
        <taxon>Tumebacillus</taxon>
    </lineage>
</organism>
<proteinExistence type="inferred from homology"/>
<keyword evidence="3 7" id="KW-0472">Membrane</keyword>
<dbReference type="Gene3D" id="1.10.287.950">
    <property type="entry name" value="Methyl-accepting chemotaxis protein"/>
    <property type="match status" value="1"/>
</dbReference>
<evidence type="ECO:0000256" key="1">
    <source>
        <dbReference type="ARBA" id="ARBA00004236"/>
    </source>
</evidence>
<dbReference type="PROSITE" id="PS50111">
    <property type="entry name" value="CHEMOTAXIS_TRANSDUC_2"/>
    <property type="match status" value="1"/>
</dbReference>
<dbReference type="SMART" id="SM00304">
    <property type="entry name" value="HAMP"/>
    <property type="match status" value="1"/>
</dbReference>
<dbReference type="RefSeq" id="WP_087458421.1">
    <property type="nucleotide sequence ID" value="NZ_CP021434.1"/>
</dbReference>
<feature type="domain" description="HAMP" evidence="9">
    <location>
        <begin position="206"/>
        <end position="259"/>
    </location>
</feature>
<evidence type="ECO:0000313" key="11">
    <source>
        <dbReference type="Proteomes" id="UP000195437"/>
    </source>
</evidence>
<evidence type="ECO:0000259" key="8">
    <source>
        <dbReference type="PROSITE" id="PS50111"/>
    </source>
</evidence>
<dbReference type="GO" id="GO:0006935">
    <property type="term" value="P:chemotaxis"/>
    <property type="evidence" value="ECO:0007669"/>
    <property type="project" value="InterPro"/>
</dbReference>
<feature type="domain" description="Methyl-accepting transducer" evidence="8">
    <location>
        <begin position="278"/>
        <end position="514"/>
    </location>
</feature>
<feature type="transmembrane region" description="Helical" evidence="7">
    <location>
        <begin position="182"/>
        <end position="204"/>
    </location>
</feature>
<keyword evidence="2" id="KW-1003">Cell membrane</keyword>